<dbReference type="AlphaFoldDB" id="A0A9J5WQA3"/>
<feature type="compositionally biased region" description="Low complexity" evidence="2">
    <location>
        <begin position="12"/>
        <end position="22"/>
    </location>
</feature>
<evidence type="ECO:0000313" key="3">
    <source>
        <dbReference type="EMBL" id="KAG5577383.1"/>
    </source>
</evidence>
<proteinExistence type="predicted"/>
<sequence>MLNSDSERSESENSSGRGSSSKLSLNVIDNEKVLELLQSIKDTEIKAQIIDKISNTSISKDKDHIPEKIPTKEGSYIMAEVKNLLLERRKMISSLTTIIDLKKEIDNLKKDIVRLKEKNVVIEVRLDAIQSLQELGYASELSSSLEREINSLDFM</sequence>
<feature type="compositionally biased region" description="Basic and acidic residues" evidence="2">
    <location>
        <begin position="1"/>
        <end position="11"/>
    </location>
</feature>
<evidence type="ECO:0000313" key="4">
    <source>
        <dbReference type="Proteomes" id="UP000824120"/>
    </source>
</evidence>
<dbReference type="Proteomes" id="UP000824120">
    <property type="component" value="Chromosome 11"/>
</dbReference>
<keyword evidence="1" id="KW-0175">Coiled coil</keyword>
<dbReference type="EMBL" id="JACXVP010000011">
    <property type="protein sequence ID" value="KAG5577383.1"/>
    <property type="molecule type" value="Genomic_DNA"/>
</dbReference>
<gene>
    <name evidence="3" type="ORF">H5410_057517</name>
</gene>
<comment type="caution">
    <text evidence="3">The sequence shown here is derived from an EMBL/GenBank/DDBJ whole genome shotgun (WGS) entry which is preliminary data.</text>
</comment>
<organism evidence="3 4">
    <name type="scientific">Solanum commersonii</name>
    <name type="common">Commerson's wild potato</name>
    <name type="synonym">Commerson's nightshade</name>
    <dbReference type="NCBI Taxonomy" id="4109"/>
    <lineage>
        <taxon>Eukaryota</taxon>
        <taxon>Viridiplantae</taxon>
        <taxon>Streptophyta</taxon>
        <taxon>Embryophyta</taxon>
        <taxon>Tracheophyta</taxon>
        <taxon>Spermatophyta</taxon>
        <taxon>Magnoliopsida</taxon>
        <taxon>eudicotyledons</taxon>
        <taxon>Gunneridae</taxon>
        <taxon>Pentapetalae</taxon>
        <taxon>asterids</taxon>
        <taxon>lamiids</taxon>
        <taxon>Solanales</taxon>
        <taxon>Solanaceae</taxon>
        <taxon>Solanoideae</taxon>
        <taxon>Solaneae</taxon>
        <taxon>Solanum</taxon>
    </lineage>
</organism>
<name>A0A9J5WQA3_SOLCO</name>
<keyword evidence="4" id="KW-1185">Reference proteome</keyword>
<feature type="coiled-coil region" evidence="1">
    <location>
        <begin position="98"/>
        <end position="125"/>
    </location>
</feature>
<accession>A0A9J5WQA3</accession>
<protein>
    <submittedName>
        <fullName evidence="3">Uncharacterized protein</fullName>
    </submittedName>
</protein>
<feature type="region of interest" description="Disordered" evidence="2">
    <location>
        <begin position="1"/>
        <end position="22"/>
    </location>
</feature>
<evidence type="ECO:0000256" key="2">
    <source>
        <dbReference type="SAM" id="MobiDB-lite"/>
    </source>
</evidence>
<reference evidence="3 4" key="1">
    <citation type="submission" date="2020-09" db="EMBL/GenBank/DDBJ databases">
        <title>De no assembly of potato wild relative species, Solanum commersonii.</title>
        <authorList>
            <person name="Cho K."/>
        </authorList>
    </citation>
    <scope>NUCLEOTIDE SEQUENCE [LARGE SCALE GENOMIC DNA]</scope>
    <source>
        <strain evidence="3">LZ3.2</strain>
        <tissue evidence="3">Leaf</tissue>
    </source>
</reference>
<evidence type="ECO:0000256" key="1">
    <source>
        <dbReference type="SAM" id="Coils"/>
    </source>
</evidence>